<sequence>MKALRAAAAAFQQTFAEPALAAAIEAAGIDDGPARTSTGRAA</sequence>
<dbReference type="EMBL" id="FZOF01000033">
    <property type="protein sequence ID" value="SNT52190.1"/>
    <property type="molecule type" value="Genomic_DNA"/>
</dbReference>
<dbReference type="RefSeq" id="WP_265737425.1">
    <property type="nucleotide sequence ID" value="NZ_FZOF01000033.1"/>
</dbReference>
<reference evidence="2 3" key="1">
    <citation type="submission" date="2017-06" db="EMBL/GenBank/DDBJ databases">
        <authorList>
            <person name="Kim H.J."/>
            <person name="Triplett B.A."/>
        </authorList>
    </citation>
    <scope>NUCLEOTIDE SEQUENCE [LARGE SCALE GENOMIC DNA]</scope>
    <source>
        <strain evidence="2 3">CGMCC 4.1858</strain>
    </source>
</reference>
<keyword evidence="1" id="KW-0732">Signal</keyword>
<keyword evidence="3" id="KW-1185">Reference proteome</keyword>
<dbReference type="AlphaFoldDB" id="A0A239NBR6"/>
<dbReference type="Proteomes" id="UP000198280">
    <property type="component" value="Unassembled WGS sequence"/>
</dbReference>
<evidence type="ECO:0000313" key="3">
    <source>
        <dbReference type="Proteomes" id="UP000198280"/>
    </source>
</evidence>
<organism evidence="2 3">
    <name type="scientific">Actinacidiphila glaucinigra</name>
    <dbReference type="NCBI Taxonomy" id="235986"/>
    <lineage>
        <taxon>Bacteria</taxon>
        <taxon>Bacillati</taxon>
        <taxon>Actinomycetota</taxon>
        <taxon>Actinomycetes</taxon>
        <taxon>Kitasatosporales</taxon>
        <taxon>Streptomycetaceae</taxon>
        <taxon>Actinacidiphila</taxon>
    </lineage>
</organism>
<name>A0A239NBR6_9ACTN</name>
<evidence type="ECO:0000313" key="2">
    <source>
        <dbReference type="EMBL" id="SNT52190.1"/>
    </source>
</evidence>
<feature type="chain" id="PRO_5039246294" evidence="1">
    <location>
        <begin position="22"/>
        <end position="42"/>
    </location>
</feature>
<feature type="signal peptide" evidence="1">
    <location>
        <begin position="1"/>
        <end position="21"/>
    </location>
</feature>
<evidence type="ECO:0000256" key="1">
    <source>
        <dbReference type="SAM" id="SignalP"/>
    </source>
</evidence>
<protein>
    <submittedName>
        <fullName evidence="2">Uncharacterized protein</fullName>
    </submittedName>
</protein>
<accession>A0A239NBR6</accession>
<proteinExistence type="predicted"/>
<gene>
    <name evidence="2" type="ORF">SAMN05216252_13380</name>
</gene>